<reference evidence="1" key="1">
    <citation type="submission" date="2016-10" db="EMBL/GenBank/DDBJ databases">
        <title>Sequence of Gallionella enrichment culture.</title>
        <authorList>
            <person name="Poehlein A."/>
            <person name="Muehling M."/>
            <person name="Daniel R."/>
        </authorList>
    </citation>
    <scope>NUCLEOTIDE SEQUENCE</scope>
</reference>
<protein>
    <submittedName>
        <fullName evidence="1">Uncharacterized protein</fullName>
    </submittedName>
</protein>
<organism evidence="1">
    <name type="scientific">mine drainage metagenome</name>
    <dbReference type="NCBI Taxonomy" id="410659"/>
    <lineage>
        <taxon>unclassified sequences</taxon>
        <taxon>metagenomes</taxon>
        <taxon>ecological metagenomes</taxon>
    </lineage>
</organism>
<name>A0A1J5SGT3_9ZZZZ</name>
<dbReference type="AlphaFoldDB" id="A0A1J5SGT3"/>
<proteinExistence type="predicted"/>
<gene>
    <name evidence="1" type="ORF">GALL_103140</name>
</gene>
<evidence type="ECO:0000313" key="1">
    <source>
        <dbReference type="EMBL" id="OIR07649.1"/>
    </source>
</evidence>
<accession>A0A1J5SGT3</accession>
<sequence>MRLPTELLASTSEKKLELNIQQLQSILISYADMIVAHHNLFTKSYTENLQLEEVYKSTLSNIEHILSFIEKQYKQYFNLNQKVPDNYLLISRSNIKASLKKLKAHFISEGLDNNFIQIILYPYLRLLNNTNVTYTYRDLIYIKKLLAYQQEILSASSQNLKDQLIESLFYFNCNSKRFYPFYVNMLSAEIEAEQSVQQKIIIISRHLKLINQFQQKPGYSFNPKAISVREQVSIWLEEELIFVEKQMKTNQLFSIPHQPTTVDDDGINVSFTVKELAMFAQLMMESGIIYNKSKIYVAQKIVAVFRTKENHIQPHSLSQKMYLKEEHTLNSIKNYLIKMINHINKIEEEE</sequence>
<comment type="caution">
    <text evidence="1">The sequence shown here is derived from an EMBL/GenBank/DDBJ whole genome shotgun (WGS) entry which is preliminary data.</text>
</comment>
<dbReference type="EMBL" id="MLJW01000036">
    <property type="protein sequence ID" value="OIR07649.1"/>
    <property type="molecule type" value="Genomic_DNA"/>
</dbReference>